<protein>
    <recommendedName>
        <fullName evidence="4">DUF4181 domain-containing protein</fullName>
    </recommendedName>
</protein>
<sequence>MYMTFLMGVAIAYTLAYLFLRKKFDLPKKPYKEEPPWPEFPEAFFIIFVAVLMFILSGFVWEWDDGLEGTYGLLLLSGLFGFRAFSQWKHNRAQKFHILNFLNSGMALLIFFGFIFISYARDIEYTYEAIYFTEQGRDPEVIEIDFRGEKQRNLLFGYTLEGQWNINDHEFFLYSGRDEFRETPFVDRFNGSNRHYRLHEFNGIRKGELWISRDLQTFAGSFQDSEERVRFAFPADSVHEAEQLFETLPEE</sequence>
<name>A0ABN1BAN3_9BACI</name>
<keyword evidence="1" id="KW-0472">Membrane</keyword>
<dbReference type="Pfam" id="PF13789">
    <property type="entry name" value="DUF4181"/>
    <property type="match status" value="1"/>
</dbReference>
<feature type="transmembrane region" description="Helical" evidence="1">
    <location>
        <begin position="98"/>
        <end position="120"/>
    </location>
</feature>
<dbReference type="InterPro" id="IPR025441">
    <property type="entry name" value="DUF4181"/>
</dbReference>
<evidence type="ECO:0000256" key="1">
    <source>
        <dbReference type="SAM" id="Phobius"/>
    </source>
</evidence>
<evidence type="ECO:0000313" key="3">
    <source>
        <dbReference type="Proteomes" id="UP001500880"/>
    </source>
</evidence>
<feature type="transmembrane region" description="Helical" evidence="1">
    <location>
        <begin position="43"/>
        <end position="63"/>
    </location>
</feature>
<dbReference type="RefSeq" id="WP_343840497.1">
    <property type="nucleotide sequence ID" value="NZ_BAAADO010000004.1"/>
</dbReference>
<proteinExistence type="predicted"/>
<keyword evidence="3" id="KW-1185">Reference proteome</keyword>
<keyword evidence="1" id="KW-0812">Transmembrane</keyword>
<keyword evidence="1" id="KW-1133">Transmembrane helix</keyword>
<organism evidence="2 3">
    <name type="scientific">Salinibacillus aidingensis</name>
    <dbReference type="NCBI Taxonomy" id="237684"/>
    <lineage>
        <taxon>Bacteria</taxon>
        <taxon>Bacillati</taxon>
        <taxon>Bacillota</taxon>
        <taxon>Bacilli</taxon>
        <taxon>Bacillales</taxon>
        <taxon>Bacillaceae</taxon>
        <taxon>Salinibacillus</taxon>
    </lineage>
</organism>
<gene>
    <name evidence="2" type="ORF">GCM10008986_20290</name>
</gene>
<reference evidence="2 3" key="1">
    <citation type="journal article" date="2019" name="Int. J. Syst. Evol. Microbiol.">
        <title>The Global Catalogue of Microorganisms (GCM) 10K type strain sequencing project: providing services to taxonomists for standard genome sequencing and annotation.</title>
        <authorList>
            <consortium name="The Broad Institute Genomics Platform"/>
            <consortium name="The Broad Institute Genome Sequencing Center for Infectious Disease"/>
            <person name="Wu L."/>
            <person name="Ma J."/>
        </authorList>
    </citation>
    <scope>NUCLEOTIDE SEQUENCE [LARGE SCALE GENOMIC DNA]</scope>
    <source>
        <strain evidence="2 3">JCM 12389</strain>
    </source>
</reference>
<dbReference type="EMBL" id="BAAADO010000004">
    <property type="protein sequence ID" value="GAA0493764.1"/>
    <property type="molecule type" value="Genomic_DNA"/>
</dbReference>
<feature type="transmembrane region" description="Helical" evidence="1">
    <location>
        <begin position="6"/>
        <end position="22"/>
    </location>
</feature>
<accession>A0ABN1BAN3</accession>
<dbReference type="Proteomes" id="UP001500880">
    <property type="component" value="Unassembled WGS sequence"/>
</dbReference>
<comment type="caution">
    <text evidence="2">The sequence shown here is derived from an EMBL/GenBank/DDBJ whole genome shotgun (WGS) entry which is preliminary data.</text>
</comment>
<feature type="transmembrane region" description="Helical" evidence="1">
    <location>
        <begin position="69"/>
        <end position="86"/>
    </location>
</feature>
<evidence type="ECO:0000313" key="2">
    <source>
        <dbReference type="EMBL" id="GAA0493764.1"/>
    </source>
</evidence>
<evidence type="ECO:0008006" key="4">
    <source>
        <dbReference type="Google" id="ProtNLM"/>
    </source>
</evidence>